<dbReference type="SUPFAM" id="SSF88723">
    <property type="entry name" value="PIN domain-like"/>
    <property type="match status" value="1"/>
</dbReference>
<evidence type="ECO:0000313" key="4">
    <source>
        <dbReference type="Proteomes" id="UP001329430"/>
    </source>
</evidence>
<reference evidence="3 4" key="1">
    <citation type="journal article" date="2024" name="Insects">
        <title>An Improved Chromosome-Level Genome Assembly of the Firefly Pyrocoelia pectoralis.</title>
        <authorList>
            <person name="Fu X."/>
            <person name="Meyer-Rochow V.B."/>
            <person name="Ballantyne L."/>
            <person name="Zhu X."/>
        </authorList>
    </citation>
    <scope>NUCLEOTIDE SEQUENCE [LARGE SCALE GENOMIC DNA]</scope>
    <source>
        <strain evidence="3">XCY_ONT2</strain>
    </source>
</reference>
<keyword evidence="4" id="KW-1185">Reference proteome</keyword>
<dbReference type="PANTHER" id="PTHR15665">
    <property type="entry name" value="ASTEROID PROTEIN"/>
    <property type="match status" value="1"/>
</dbReference>
<feature type="region of interest" description="Disordered" evidence="2">
    <location>
        <begin position="329"/>
        <end position="377"/>
    </location>
</feature>
<protein>
    <recommendedName>
        <fullName evidence="5">Protein asteroid</fullName>
    </recommendedName>
</protein>
<gene>
    <name evidence="3" type="ORF">RI129_005317</name>
</gene>
<dbReference type="PANTHER" id="PTHR15665:SF1">
    <property type="entry name" value="PROTEIN ASTEROID HOMOLOG 1"/>
    <property type="match status" value="1"/>
</dbReference>
<name>A0AAN7ZS58_9COLE</name>
<accession>A0AAN7ZS58</accession>
<dbReference type="InterPro" id="IPR029060">
    <property type="entry name" value="PIN-like_dom_sf"/>
</dbReference>
<dbReference type="Gene3D" id="3.40.50.1010">
    <property type="entry name" value="5'-nuclease"/>
    <property type="match status" value="1"/>
</dbReference>
<evidence type="ECO:0000313" key="3">
    <source>
        <dbReference type="EMBL" id="KAK5646853.1"/>
    </source>
</evidence>
<feature type="compositionally biased region" description="Acidic residues" evidence="2">
    <location>
        <begin position="338"/>
        <end position="377"/>
    </location>
</feature>
<sequence length="734" mass="85243">MGIRGLTTFIAQRSDSYLRQHKLHDTYLVIDGNSLAANLYQINRTKNDCFGGDYNKFERTICKFFDLLSQCNIIPLIVLDGAYEKRKLKTVYQRLKSKLKTLHQIDTVSQIHFKSFPLFLRDLFVDVVLKLQLKIVRCDYEADCEIACLGRTLNCPVLSYDSDFFVYDVLYIPFVSLVMSACSLPGGEGNYVPCQLYEMDYFLKAYGGLNKSCVPLLAVLLGNDYINKSNFNDFYSSLRLVKRKTQQTVLQRNVRSVIKWLQKESYESAMVKVLQKVPSSKRRYIAYRIKRVIQDYMCKKSKLVQDFDISLTGHADDDEEFEIDADHLLQQSENAENKDDEVGDDEDDNEEEDKGIEVDENEVDESDCESETEEDGNCEDDWFKKNYRHCKYPTAFMDILVANKYFCTPQLENSTNICSHLICVKIISAIDKILHPDTDTPLKFVARHQSTNLKWYEATICNLKLPSLHELSELTEESARAHMFSVLEFNYDNFLTDVPGHWQLYFLAIIYWIKNATPSVTHSHVQSLILCMLMFNKLEPQIRAACRFVDKQQSNSRLTNLLNDINKSDASQCCKELKKYFDMEPKMRTSNKYYNKSIVDCFAQFQSSLLHIKYLNSLLNRPFMDCMISRFYNGTFLYNMCSNLQKRTNVDAYMDTLLKISPSVLKCFKAIVDMLKNLLSSNIMTVEAKRRRRKRKTSRKISETSDLEVQVDNTNNDGDVIMDENNRFSLLNLV</sequence>
<organism evidence="3 4">
    <name type="scientific">Pyrocoelia pectoralis</name>
    <dbReference type="NCBI Taxonomy" id="417401"/>
    <lineage>
        <taxon>Eukaryota</taxon>
        <taxon>Metazoa</taxon>
        <taxon>Ecdysozoa</taxon>
        <taxon>Arthropoda</taxon>
        <taxon>Hexapoda</taxon>
        <taxon>Insecta</taxon>
        <taxon>Pterygota</taxon>
        <taxon>Neoptera</taxon>
        <taxon>Endopterygota</taxon>
        <taxon>Coleoptera</taxon>
        <taxon>Polyphaga</taxon>
        <taxon>Elateriformia</taxon>
        <taxon>Elateroidea</taxon>
        <taxon>Lampyridae</taxon>
        <taxon>Lampyrinae</taxon>
        <taxon>Pyrocoelia</taxon>
    </lineage>
</organism>
<dbReference type="EMBL" id="JAVRBK010000003">
    <property type="protein sequence ID" value="KAK5646853.1"/>
    <property type="molecule type" value="Genomic_DNA"/>
</dbReference>
<dbReference type="Proteomes" id="UP001329430">
    <property type="component" value="Chromosome 3"/>
</dbReference>
<comment type="similarity">
    <text evidence="1">Belongs to the asteroid family.</text>
</comment>
<dbReference type="AlphaFoldDB" id="A0AAN7ZS58"/>
<evidence type="ECO:0000256" key="1">
    <source>
        <dbReference type="ARBA" id="ARBA00007398"/>
    </source>
</evidence>
<dbReference type="InterPro" id="IPR026832">
    <property type="entry name" value="Asteroid"/>
</dbReference>
<evidence type="ECO:0000256" key="2">
    <source>
        <dbReference type="SAM" id="MobiDB-lite"/>
    </source>
</evidence>
<comment type="caution">
    <text evidence="3">The sequence shown here is derived from an EMBL/GenBank/DDBJ whole genome shotgun (WGS) entry which is preliminary data.</text>
</comment>
<proteinExistence type="inferred from homology"/>
<evidence type="ECO:0008006" key="5">
    <source>
        <dbReference type="Google" id="ProtNLM"/>
    </source>
</evidence>